<feature type="compositionally biased region" description="Basic and acidic residues" evidence="1">
    <location>
        <begin position="47"/>
        <end position="64"/>
    </location>
</feature>
<evidence type="ECO:0000256" key="1">
    <source>
        <dbReference type="SAM" id="MobiDB-lite"/>
    </source>
</evidence>
<feature type="region of interest" description="Disordered" evidence="1">
    <location>
        <begin position="158"/>
        <end position="196"/>
    </location>
</feature>
<dbReference type="AlphaFoldDB" id="A0AA88IYJ5"/>
<feature type="compositionally biased region" description="Basic and acidic residues" evidence="1">
    <location>
        <begin position="1"/>
        <end position="17"/>
    </location>
</feature>
<feature type="region of interest" description="Disordered" evidence="1">
    <location>
        <begin position="1"/>
        <end position="117"/>
    </location>
</feature>
<proteinExistence type="predicted"/>
<evidence type="ECO:0000313" key="2">
    <source>
        <dbReference type="EMBL" id="KAK2813057.1"/>
    </source>
</evidence>
<protein>
    <submittedName>
        <fullName evidence="2">Uncharacterized protein</fullName>
    </submittedName>
</protein>
<sequence length="196" mass="21967">MIRRAERDPAGAGKETEAFAADGRQHKRLTSTPTPQTARRHRFIWPRRFEGSGEGHDGHDSFEWRHRRQRAAKFDPTPPLLDPNLPRSSPVGSRKTDRRSRGRSDKGPGALPGGTRLDRRLQLAIRCEENSAACTCEWTRQMSLTRALLSTPLPLDHAHALHPGPRPRNFEQDCRAPGGPRRAQAQTDPSASRPRG</sequence>
<reference evidence="2" key="1">
    <citation type="submission" date="2023-07" db="EMBL/GenBank/DDBJ databases">
        <title>Chromosome-level Genome Assembly of Striped Snakehead (Channa striata).</title>
        <authorList>
            <person name="Liu H."/>
        </authorList>
    </citation>
    <scope>NUCLEOTIDE SEQUENCE</scope>
    <source>
        <strain evidence="2">Gz</strain>
        <tissue evidence="2">Muscle</tissue>
    </source>
</reference>
<organism evidence="2 3">
    <name type="scientific">Channa striata</name>
    <name type="common">Snakehead murrel</name>
    <name type="synonym">Ophicephalus striatus</name>
    <dbReference type="NCBI Taxonomy" id="64152"/>
    <lineage>
        <taxon>Eukaryota</taxon>
        <taxon>Metazoa</taxon>
        <taxon>Chordata</taxon>
        <taxon>Craniata</taxon>
        <taxon>Vertebrata</taxon>
        <taxon>Euteleostomi</taxon>
        <taxon>Actinopterygii</taxon>
        <taxon>Neopterygii</taxon>
        <taxon>Teleostei</taxon>
        <taxon>Neoteleostei</taxon>
        <taxon>Acanthomorphata</taxon>
        <taxon>Anabantaria</taxon>
        <taxon>Anabantiformes</taxon>
        <taxon>Channoidei</taxon>
        <taxon>Channidae</taxon>
        <taxon>Channa</taxon>
    </lineage>
</organism>
<accession>A0AA88IYJ5</accession>
<comment type="caution">
    <text evidence="2">The sequence shown here is derived from an EMBL/GenBank/DDBJ whole genome shotgun (WGS) entry which is preliminary data.</text>
</comment>
<name>A0AA88IYJ5_CHASR</name>
<evidence type="ECO:0000313" key="3">
    <source>
        <dbReference type="Proteomes" id="UP001187415"/>
    </source>
</evidence>
<dbReference type="Proteomes" id="UP001187415">
    <property type="component" value="Unassembled WGS sequence"/>
</dbReference>
<dbReference type="EMBL" id="JAUPFM010000111">
    <property type="protein sequence ID" value="KAK2813057.1"/>
    <property type="molecule type" value="Genomic_DNA"/>
</dbReference>
<keyword evidence="3" id="KW-1185">Reference proteome</keyword>
<gene>
    <name evidence="2" type="ORF">Q5P01_000922</name>
</gene>